<dbReference type="Proteomes" id="UP000244168">
    <property type="component" value="Unassembled WGS sequence"/>
</dbReference>
<dbReference type="PANTHER" id="PTHR43817:SF1">
    <property type="entry name" value="HYDROLASE, FAMILY 43, PUTATIVE (AFU_ORTHOLOGUE AFUA_3G01660)-RELATED"/>
    <property type="match status" value="1"/>
</dbReference>
<sequence>MLKKLILGYALLLSAGCISFAQAQSPLSRGSFSTPPDTNKINAWWHWMSGYITKDGITKDLEAMNAQGIHSATILNIDRLKNLEGNPQVKFGSPEWYEMFRFAIAEAKRLGMTIGTSNCDGWSESGGPWLKPENSMKQYIWRKTFINGGRHVTVKLNEPVGLQNFYKDDRILAYQSAGANSFDLAHPSTKLNGVAIGDTVTDGSPVSVMECKPGTIIDLTFGKAFTAEKIEIATNRIRTSAAKDVAHFNLLAGNNENDLHQIAVIDVPVNNEVFSISIPRTTAAVYRLELPKDKPQPKTIEIGDVALLGKDEVGDYHPAIGHLLTKTVTSEGQRLQQFYEDVPGMPKAEPVGDVIDVTDKVQNGILKWKAPAGNWTILRFGFTTTGRTNHPASKEGEGLECDKMDTTALNLHYHSFPEKLIKEAGSDAGKTFEYFLVDSWECMLQNWTDNFEHEFEKRRGYSMIPYLPVLCGEVVKDVPSSEAFLHDYRSTIADLIGEYYFKHLADLCHRSGMKFYGEGIYGGVIYPPLDILKAYKYFDVPMTEFWARWNAVDTPYVYVPSGVMNHNLVSHAAFLYHKPVLGAESYTGLALYSDSPWDIKLYGDNVFAQGVNQVFLHSYVHQPNERKPGLTLGVYGLTFNRHNTWWPFAGSYFKEQARMQYLLQHSDATPQVLIYQGDEMPFDQFRPASNLLSEAITYNYCNWDILLNHLSVKDGKLWLDNQSSFVFLILPDEKLDLRTLERIAQLVEQGATVYGRKPQTTFTLKDKAVNDQKLTTLADSIFDKDYGKGHFYPLDALKSSGIVPDVQLKGIGQNGLLTLHKRAGTTEIYELTNTDNFKPVSFEAGFVVGDKTPSSWDAETGEVTNPGIYTQQSGTTWLPVTLRPKQSLFYVFEAGAGDKAHIQTIQDQAGHTLFPSADNQVVPMPSASINSAGQLTISNPKGGVYRMVTSQEKSIDISLRAAQRISLDTAADIKLESEPDVKVTDMKLHSFTDATDAAIKYYSGVARYTIDVDLPESFFGNGKIIQLKIPRFGAAAGITCNDRSVGDIWEPNFPLNITALVHPGKNTLVIRAVNPWRNRIIGDFVQPRGDKNVFTTSTLQAVNDPAAIPVIDKTSKLLSSGLSAPIEIISFDQIDLTNKL</sequence>
<comment type="caution">
    <text evidence="4">The sequence shown here is derived from an EMBL/GenBank/DDBJ whole genome shotgun (WGS) entry which is preliminary data.</text>
</comment>
<evidence type="ECO:0000256" key="3">
    <source>
        <dbReference type="SAM" id="SignalP"/>
    </source>
</evidence>
<gene>
    <name evidence="4" type="ORF">C8P68_101683</name>
</gene>
<dbReference type="SUPFAM" id="SSF49785">
    <property type="entry name" value="Galactose-binding domain-like"/>
    <property type="match status" value="1"/>
</dbReference>
<dbReference type="GO" id="GO:0016787">
    <property type="term" value="F:hydrolase activity"/>
    <property type="evidence" value="ECO:0007669"/>
    <property type="project" value="UniProtKB-KW"/>
</dbReference>
<dbReference type="RefSeq" id="WP_107826836.1">
    <property type="nucleotide sequence ID" value="NZ_CP160205.1"/>
</dbReference>
<evidence type="ECO:0000313" key="4">
    <source>
        <dbReference type="EMBL" id="PTR01449.1"/>
    </source>
</evidence>
<dbReference type="Pfam" id="PF17132">
    <property type="entry name" value="Glyco_hydro_106"/>
    <property type="match status" value="1"/>
</dbReference>
<evidence type="ECO:0000256" key="1">
    <source>
        <dbReference type="ARBA" id="ARBA00022729"/>
    </source>
</evidence>
<name>A0A2T5JGA5_9SPHI</name>
<dbReference type="PANTHER" id="PTHR43817">
    <property type="entry name" value="GLYCOSYL HYDROLASE"/>
    <property type="match status" value="1"/>
</dbReference>
<dbReference type="OrthoDB" id="9761519at2"/>
<feature type="signal peptide" evidence="3">
    <location>
        <begin position="1"/>
        <end position="23"/>
    </location>
</feature>
<dbReference type="InterPro" id="IPR008979">
    <property type="entry name" value="Galactose-bd-like_sf"/>
</dbReference>
<dbReference type="AlphaFoldDB" id="A0A2T5JGA5"/>
<accession>A0A2T5JGA5</accession>
<feature type="chain" id="PRO_5015413642" evidence="3">
    <location>
        <begin position="24"/>
        <end position="1140"/>
    </location>
</feature>
<evidence type="ECO:0000256" key="2">
    <source>
        <dbReference type="ARBA" id="ARBA00022801"/>
    </source>
</evidence>
<dbReference type="EMBL" id="QAOQ01000001">
    <property type="protein sequence ID" value="PTR01449.1"/>
    <property type="molecule type" value="Genomic_DNA"/>
</dbReference>
<evidence type="ECO:0000313" key="5">
    <source>
        <dbReference type="Proteomes" id="UP000244168"/>
    </source>
</evidence>
<organism evidence="4 5">
    <name type="scientific">Mucilaginibacter yixingensis</name>
    <dbReference type="NCBI Taxonomy" id="1295612"/>
    <lineage>
        <taxon>Bacteria</taxon>
        <taxon>Pseudomonadati</taxon>
        <taxon>Bacteroidota</taxon>
        <taxon>Sphingobacteriia</taxon>
        <taxon>Sphingobacteriales</taxon>
        <taxon>Sphingobacteriaceae</taxon>
        <taxon>Mucilaginibacter</taxon>
    </lineage>
</organism>
<keyword evidence="2" id="KW-0378">Hydrolase</keyword>
<dbReference type="PROSITE" id="PS51257">
    <property type="entry name" value="PROKAR_LIPOPROTEIN"/>
    <property type="match status" value="1"/>
</dbReference>
<keyword evidence="1 3" id="KW-0732">Signal</keyword>
<keyword evidence="5" id="KW-1185">Reference proteome</keyword>
<protein>
    <submittedName>
        <fullName evidence="4">Alpha-L-rhamnosidase-like protein</fullName>
    </submittedName>
</protein>
<dbReference type="NCBIfam" id="NF045579">
    <property type="entry name" value="rhamnoside_JR"/>
    <property type="match status" value="1"/>
</dbReference>
<reference evidence="4 5" key="1">
    <citation type="submission" date="2018-04" db="EMBL/GenBank/DDBJ databases">
        <title>Genomic Encyclopedia of Archaeal and Bacterial Type Strains, Phase II (KMG-II): from individual species to whole genera.</title>
        <authorList>
            <person name="Goeker M."/>
        </authorList>
    </citation>
    <scope>NUCLEOTIDE SEQUENCE [LARGE SCALE GENOMIC DNA]</scope>
    <source>
        <strain evidence="4 5">DSM 26809</strain>
    </source>
</reference>
<dbReference type="Gene3D" id="2.60.120.260">
    <property type="entry name" value="Galactose-binding domain-like"/>
    <property type="match status" value="1"/>
</dbReference>
<proteinExistence type="predicted"/>